<dbReference type="Gene3D" id="3.10.450.50">
    <property type="match status" value="1"/>
</dbReference>
<accession>A0A383BW26</accession>
<organism evidence="2">
    <name type="scientific">marine metagenome</name>
    <dbReference type="NCBI Taxonomy" id="408172"/>
    <lineage>
        <taxon>unclassified sequences</taxon>
        <taxon>metagenomes</taxon>
        <taxon>ecological metagenomes</taxon>
    </lineage>
</organism>
<dbReference type="Pfam" id="PF13577">
    <property type="entry name" value="SnoaL_4"/>
    <property type="match status" value="1"/>
</dbReference>
<evidence type="ECO:0000313" key="2">
    <source>
        <dbReference type="EMBL" id="SVE24357.1"/>
    </source>
</evidence>
<gene>
    <name evidence="2" type="ORF">METZ01_LOCUS477211</name>
</gene>
<dbReference type="InterPro" id="IPR037401">
    <property type="entry name" value="SnoaL-like"/>
</dbReference>
<name>A0A383BW26_9ZZZZ</name>
<dbReference type="AlphaFoldDB" id="A0A383BW26"/>
<feature type="domain" description="SnoaL-like" evidence="1">
    <location>
        <begin position="9"/>
        <end position="131"/>
    </location>
</feature>
<dbReference type="CDD" id="cd00531">
    <property type="entry name" value="NTF2_like"/>
    <property type="match status" value="1"/>
</dbReference>
<sequence>MSADNAALQELLDKQACQEVLTRYARALDWVDEEALKTVFFPDAEIDYGFFKGSGADFIPVVIELEQGFSRRWHNNGPALIQINGDTAEAESYGMASTVSEQDGQTMTNIFGGRYIDRLERRDDQWGIAKRLYLLDWQRSLAMDAVPGVVPVLPWLDGASPSHPLYRRL</sequence>
<protein>
    <recommendedName>
        <fullName evidence="1">SnoaL-like domain-containing protein</fullName>
    </recommendedName>
</protein>
<dbReference type="SUPFAM" id="SSF54427">
    <property type="entry name" value="NTF2-like"/>
    <property type="match status" value="1"/>
</dbReference>
<reference evidence="2" key="1">
    <citation type="submission" date="2018-05" db="EMBL/GenBank/DDBJ databases">
        <authorList>
            <person name="Lanie J.A."/>
            <person name="Ng W.-L."/>
            <person name="Kazmierczak K.M."/>
            <person name="Andrzejewski T.M."/>
            <person name="Davidsen T.M."/>
            <person name="Wayne K.J."/>
            <person name="Tettelin H."/>
            <person name="Glass J.I."/>
            <person name="Rusch D."/>
            <person name="Podicherti R."/>
            <person name="Tsui H.-C.T."/>
            <person name="Winkler M.E."/>
        </authorList>
    </citation>
    <scope>NUCLEOTIDE SEQUENCE</scope>
</reference>
<dbReference type="EMBL" id="UINC01203890">
    <property type="protein sequence ID" value="SVE24357.1"/>
    <property type="molecule type" value="Genomic_DNA"/>
</dbReference>
<evidence type="ECO:0000259" key="1">
    <source>
        <dbReference type="Pfam" id="PF13577"/>
    </source>
</evidence>
<proteinExistence type="predicted"/>
<dbReference type="InterPro" id="IPR032710">
    <property type="entry name" value="NTF2-like_dom_sf"/>
</dbReference>